<evidence type="ECO:0000313" key="3">
    <source>
        <dbReference type="Proteomes" id="UP000886722"/>
    </source>
</evidence>
<sequence>MMNRVNQIFRYIGYFSLSLLIGWFSNYSGDKTDFILQISHNIIPLLVTILAFYVTILALILKELVVFKNQKGGNIKDVLHSMKKDLIIEMSLIFVAFLCYTVRGAISSVISTECMQWITILSNSVTVFTFIYFLLLIFDSIVGLWNLIEENNK</sequence>
<dbReference type="AlphaFoldDB" id="A0A9D1KCQ3"/>
<keyword evidence="1" id="KW-0472">Membrane</keyword>
<keyword evidence="1" id="KW-0812">Transmembrane</keyword>
<evidence type="ECO:0000313" key="2">
    <source>
        <dbReference type="EMBL" id="HIT38935.1"/>
    </source>
</evidence>
<comment type="caution">
    <text evidence="2">The sequence shown here is derived from an EMBL/GenBank/DDBJ whole genome shotgun (WGS) entry which is preliminary data.</text>
</comment>
<reference evidence="2" key="1">
    <citation type="submission" date="2020-10" db="EMBL/GenBank/DDBJ databases">
        <authorList>
            <person name="Gilroy R."/>
        </authorList>
    </citation>
    <scope>NUCLEOTIDE SEQUENCE</scope>
    <source>
        <strain evidence="2">21143</strain>
    </source>
</reference>
<protein>
    <recommendedName>
        <fullName evidence="4">Transmembrane protein</fullName>
    </recommendedName>
</protein>
<feature type="transmembrane region" description="Helical" evidence="1">
    <location>
        <begin position="12"/>
        <end position="29"/>
    </location>
</feature>
<organism evidence="2 3">
    <name type="scientific">Candidatus Caccoplasma intestinavium</name>
    <dbReference type="NCBI Taxonomy" id="2840716"/>
    <lineage>
        <taxon>Bacteria</taxon>
        <taxon>Pseudomonadati</taxon>
        <taxon>Bacteroidota</taxon>
        <taxon>Bacteroidia</taxon>
        <taxon>Bacteroidales</taxon>
        <taxon>Bacteroidaceae</taxon>
        <taxon>Bacteroidaceae incertae sedis</taxon>
        <taxon>Candidatus Caccoplasma</taxon>
    </lineage>
</organism>
<keyword evidence="1" id="KW-1133">Transmembrane helix</keyword>
<proteinExistence type="predicted"/>
<feature type="transmembrane region" description="Helical" evidence="1">
    <location>
        <begin position="126"/>
        <end position="148"/>
    </location>
</feature>
<dbReference type="EMBL" id="DVKT01000020">
    <property type="protein sequence ID" value="HIT38935.1"/>
    <property type="molecule type" value="Genomic_DNA"/>
</dbReference>
<feature type="transmembrane region" description="Helical" evidence="1">
    <location>
        <begin position="41"/>
        <end position="65"/>
    </location>
</feature>
<evidence type="ECO:0008006" key="4">
    <source>
        <dbReference type="Google" id="ProtNLM"/>
    </source>
</evidence>
<reference evidence="2" key="2">
    <citation type="journal article" date="2021" name="PeerJ">
        <title>Extensive microbial diversity within the chicken gut microbiome revealed by metagenomics and culture.</title>
        <authorList>
            <person name="Gilroy R."/>
            <person name="Ravi A."/>
            <person name="Getino M."/>
            <person name="Pursley I."/>
            <person name="Horton D.L."/>
            <person name="Alikhan N.F."/>
            <person name="Baker D."/>
            <person name="Gharbi K."/>
            <person name="Hall N."/>
            <person name="Watson M."/>
            <person name="Adriaenssens E.M."/>
            <person name="Foster-Nyarko E."/>
            <person name="Jarju S."/>
            <person name="Secka A."/>
            <person name="Antonio M."/>
            <person name="Oren A."/>
            <person name="Chaudhuri R.R."/>
            <person name="La Ragione R."/>
            <person name="Hildebrand F."/>
            <person name="Pallen M.J."/>
        </authorList>
    </citation>
    <scope>NUCLEOTIDE SEQUENCE</scope>
    <source>
        <strain evidence="2">21143</strain>
    </source>
</reference>
<accession>A0A9D1KCQ3</accession>
<gene>
    <name evidence="2" type="ORF">IAD06_02700</name>
</gene>
<evidence type="ECO:0000256" key="1">
    <source>
        <dbReference type="SAM" id="Phobius"/>
    </source>
</evidence>
<dbReference type="Proteomes" id="UP000886722">
    <property type="component" value="Unassembled WGS sequence"/>
</dbReference>
<name>A0A9D1KCQ3_9BACT</name>
<feature type="transmembrane region" description="Helical" evidence="1">
    <location>
        <begin position="86"/>
        <end position="106"/>
    </location>
</feature>